<dbReference type="InterPro" id="IPR052519">
    <property type="entry name" value="Euk-type_GlcNAc_Kinase"/>
</dbReference>
<dbReference type="Gene3D" id="3.30.420.40">
    <property type="match status" value="2"/>
</dbReference>
<dbReference type="AlphaFoldDB" id="A0A5S4FXK9"/>
<accession>A0A5S4FXK9</accession>
<evidence type="ECO:0000313" key="4">
    <source>
        <dbReference type="Proteomes" id="UP000309128"/>
    </source>
</evidence>
<dbReference type="OrthoDB" id="8701357at2"/>
<dbReference type="InterPro" id="IPR043129">
    <property type="entry name" value="ATPase_NBD"/>
</dbReference>
<dbReference type="PANTHER" id="PTHR43190:SF3">
    <property type="entry name" value="N-ACETYL-D-GLUCOSAMINE KINASE"/>
    <property type="match status" value="1"/>
</dbReference>
<evidence type="ECO:0000259" key="2">
    <source>
        <dbReference type="Pfam" id="PF01869"/>
    </source>
</evidence>
<dbReference type="SUPFAM" id="SSF53067">
    <property type="entry name" value="Actin-like ATPase domain"/>
    <property type="match status" value="1"/>
</dbReference>
<organism evidence="3 4">
    <name type="scientific">Nonomuraea turkmeniaca</name>
    <dbReference type="NCBI Taxonomy" id="103838"/>
    <lineage>
        <taxon>Bacteria</taxon>
        <taxon>Bacillati</taxon>
        <taxon>Actinomycetota</taxon>
        <taxon>Actinomycetes</taxon>
        <taxon>Streptosporangiales</taxon>
        <taxon>Streptosporangiaceae</taxon>
        <taxon>Nonomuraea</taxon>
    </lineage>
</organism>
<dbReference type="Pfam" id="PF01869">
    <property type="entry name" value="BcrAD_BadFG"/>
    <property type="match status" value="1"/>
</dbReference>
<keyword evidence="4" id="KW-1185">Reference proteome</keyword>
<dbReference type="InterPro" id="IPR002731">
    <property type="entry name" value="ATPase_BadF"/>
</dbReference>
<feature type="region of interest" description="Disordered" evidence="1">
    <location>
        <begin position="1"/>
        <end position="24"/>
    </location>
</feature>
<comment type="caution">
    <text evidence="3">The sequence shown here is derived from an EMBL/GenBank/DDBJ whole genome shotgun (WGS) entry which is preliminary data.</text>
</comment>
<sequence>MERLLLSARPAEKQRQVHHPGGADPLLRRVRHRSRSALRRAGDRTRAARPDLRVRHETDHLRIDGRDVPVRPHQTFVCIDGGKSELRLLAIDGERREYAVGPGLTYHPHEDGITRILDSVQIASFRLAHPVAPDAVIAGLTAVPGDPAHRRLLARRLEKFFRCPALVVEDGLLAHAGALAGVGTVICAGTGTTVLGIGESGREVKVDGWGPALGDRGSAYAIGLAGMRAATAAHDGTGPATQLAHRLTRELGGTDLASLQAFYRDAELVARIAGFARAVVEAADGDEVAGTICHEAADHLAASAATAAARLPEVGSRVSWSGRLLEPGGILHKRLAATLADRGLELVPPLAGPLEGGPVLFRQEEPYRSVLSRLRIET</sequence>
<gene>
    <name evidence="3" type="ORF">ETD86_00870</name>
</gene>
<dbReference type="Proteomes" id="UP000309128">
    <property type="component" value="Unassembled WGS sequence"/>
</dbReference>
<evidence type="ECO:0000313" key="3">
    <source>
        <dbReference type="EMBL" id="TMR25436.1"/>
    </source>
</evidence>
<reference evidence="3 4" key="1">
    <citation type="submission" date="2019-05" db="EMBL/GenBank/DDBJ databases">
        <title>Draft genome sequence of Nonomuraea turkmeniaca DSM 43926.</title>
        <authorList>
            <person name="Saricaoglu S."/>
            <person name="Isik K."/>
        </authorList>
    </citation>
    <scope>NUCLEOTIDE SEQUENCE [LARGE SCALE GENOMIC DNA]</scope>
    <source>
        <strain evidence="3 4">DSM 43926</strain>
    </source>
</reference>
<protein>
    <recommendedName>
        <fullName evidence="2">ATPase BadF/BadG/BcrA/BcrD type domain-containing protein</fullName>
    </recommendedName>
</protein>
<feature type="domain" description="ATPase BadF/BadG/BcrA/BcrD type" evidence="2">
    <location>
        <begin position="167"/>
        <end position="323"/>
    </location>
</feature>
<proteinExistence type="predicted"/>
<evidence type="ECO:0000256" key="1">
    <source>
        <dbReference type="SAM" id="MobiDB-lite"/>
    </source>
</evidence>
<dbReference type="PANTHER" id="PTHR43190">
    <property type="entry name" value="N-ACETYL-D-GLUCOSAMINE KINASE"/>
    <property type="match status" value="1"/>
</dbReference>
<name>A0A5S4FXK9_9ACTN</name>
<dbReference type="EMBL" id="VCKY01000002">
    <property type="protein sequence ID" value="TMR25436.1"/>
    <property type="molecule type" value="Genomic_DNA"/>
</dbReference>